<dbReference type="Pfam" id="PF01593">
    <property type="entry name" value="Amino_oxidase"/>
    <property type="match status" value="1"/>
</dbReference>
<dbReference type="EMBL" id="JACHLX010000001">
    <property type="protein sequence ID" value="MBB5810885.1"/>
    <property type="molecule type" value="Genomic_DNA"/>
</dbReference>
<organism evidence="3 4">
    <name type="scientific">Streptomyces collinus</name>
    <dbReference type="NCBI Taxonomy" id="42684"/>
    <lineage>
        <taxon>Bacteria</taxon>
        <taxon>Bacillati</taxon>
        <taxon>Actinomycetota</taxon>
        <taxon>Actinomycetes</taxon>
        <taxon>Kitasatosporales</taxon>
        <taxon>Streptomycetaceae</taxon>
        <taxon>Streptomyces</taxon>
    </lineage>
</organism>
<feature type="domain" description="Amine oxidase" evidence="2">
    <location>
        <begin position="4"/>
        <end position="65"/>
    </location>
</feature>
<comment type="caution">
    <text evidence="3">The sequence shown here is derived from an EMBL/GenBank/DDBJ whole genome shotgun (WGS) entry which is preliminary data.</text>
</comment>
<dbReference type="InterPro" id="IPR036188">
    <property type="entry name" value="FAD/NAD-bd_sf"/>
</dbReference>
<dbReference type="AlphaFoldDB" id="A0AA89Q0X7"/>
<dbReference type="Proteomes" id="UP000579531">
    <property type="component" value="Unassembled WGS sequence"/>
</dbReference>
<dbReference type="Gene3D" id="3.90.660.10">
    <property type="match status" value="1"/>
</dbReference>
<reference evidence="3 4" key="1">
    <citation type="submission" date="2020-08" db="EMBL/GenBank/DDBJ databases">
        <title>Sequencing the genomes of 1000 actinobacteria strains.</title>
        <authorList>
            <person name="Klenk H.-P."/>
        </authorList>
    </citation>
    <scope>NUCLEOTIDE SEQUENCE [LARGE SCALE GENOMIC DNA]</scope>
    <source>
        <strain evidence="3 4">DSM 40129</strain>
    </source>
</reference>
<evidence type="ECO:0000259" key="2">
    <source>
        <dbReference type="Pfam" id="PF01593"/>
    </source>
</evidence>
<feature type="region of interest" description="Disordered" evidence="1">
    <location>
        <begin position="53"/>
        <end position="77"/>
    </location>
</feature>
<proteinExistence type="predicted"/>
<sequence length="105" mass="11806">MGCLGGREWRKWAHRPVDERREAVLRSFAQVVGERAFDTVDYVEQDWTAEQWTQGGPTSVAAPGRLPSTGRGWAGSRSRALGGVRVLPLMERPHGRRGPLRQWPT</sequence>
<keyword evidence="4" id="KW-1185">Reference proteome</keyword>
<dbReference type="GO" id="GO:0016491">
    <property type="term" value="F:oxidoreductase activity"/>
    <property type="evidence" value="ECO:0007669"/>
    <property type="project" value="InterPro"/>
</dbReference>
<gene>
    <name evidence="3" type="ORF">HNR72_001913</name>
</gene>
<accession>A0AA89Q0X7</accession>
<dbReference type="Gene3D" id="3.50.50.60">
    <property type="entry name" value="FAD/NAD(P)-binding domain"/>
    <property type="match status" value="1"/>
</dbReference>
<protein>
    <submittedName>
        <fullName evidence="3">Monoamine oxidase</fullName>
    </submittedName>
</protein>
<name>A0AA89Q0X7_STRCU</name>
<evidence type="ECO:0000256" key="1">
    <source>
        <dbReference type="SAM" id="MobiDB-lite"/>
    </source>
</evidence>
<dbReference type="RefSeq" id="WP_397682807.1">
    <property type="nucleotide sequence ID" value="NZ_JBIRFP010000001.1"/>
</dbReference>
<evidence type="ECO:0000313" key="3">
    <source>
        <dbReference type="EMBL" id="MBB5810885.1"/>
    </source>
</evidence>
<dbReference type="SUPFAM" id="SSF54373">
    <property type="entry name" value="FAD-linked reductases, C-terminal domain"/>
    <property type="match status" value="1"/>
</dbReference>
<evidence type="ECO:0000313" key="4">
    <source>
        <dbReference type="Proteomes" id="UP000579531"/>
    </source>
</evidence>
<dbReference type="InterPro" id="IPR002937">
    <property type="entry name" value="Amino_oxidase"/>
</dbReference>